<feature type="transmembrane region" description="Helical" evidence="2">
    <location>
        <begin position="12"/>
        <end position="43"/>
    </location>
</feature>
<dbReference type="RefSeq" id="WP_124925080.1">
    <property type="nucleotide sequence ID" value="NZ_BMOH01000003.1"/>
</dbReference>
<feature type="domain" description="Transglutaminase-like" evidence="3">
    <location>
        <begin position="433"/>
        <end position="503"/>
    </location>
</feature>
<sequence>MKPVYQLTRSSMIWLVGSIVLVLIPFLPVLPLWLIVLAIVSLGWRLLVHIGRMNFPHWSVRLGLLLGVLIALLWELRSGATMSILVALLVASFLLKLTEMYQRRDALVVLYVAFLLCACSFLFYQNILMAFYGLLCLIVITACLNTVYRSQQNSDLWRPLRRSVVLYLQAIPVMLVLFLIFPRIDPLWQVDLDTGKAYTGLSDSMAPGDVSKLTRSAEIAFRVSFDGEVPPANLRYWRGLTMDQFDGHRWTRSESSVNAGPVIVHLSLPDTPPDTDYQYQIIMEPSGQRWRYALDRPISYPASMMMLPDFTLQSPEQLQQRIQYSVLSRTGKSRVDMSRTVKSRAGKPRAGKSGIGKSGSGSVKAQLSRSQRQRYLQLPVNGNDKARQLAQRWLVEQGNTPAFVKQMMQSFASDFSYTLQPPRLTGDRIDQFLFQTRQGFCGHFASASVFLLRSAGIPARIVGGYQGGELNPVDGSLTVRQYEAHAWLEYWFNGDWQRLDPTSVVAPSRLDQAADQLFSSQEGFLADAALMRSGILSRGWLKQIRQQYDSVNYSWHRWVLNYHQQQNGFLQRLLGEVTALKLIIFLLMPAAIMLTVVALNLLYRRRSRPDPLTRALNTLNRQLQGRNLQRRRGETVGSFCQRLSGQFPQLSTELKQLAGCYEKICYEGDESSALEKDFIAKVNYCCRQIRHQ</sequence>
<dbReference type="Pfam" id="PF13559">
    <property type="entry name" value="DUF4129"/>
    <property type="match status" value="1"/>
</dbReference>
<feature type="transmembrane region" description="Helical" evidence="2">
    <location>
        <begin position="130"/>
        <end position="148"/>
    </location>
</feature>
<dbReference type="OrthoDB" id="9804872at2"/>
<keyword evidence="5" id="KW-1185">Reference proteome</keyword>
<feature type="transmembrane region" description="Helical" evidence="2">
    <location>
        <begin position="55"/>
        <end position="74"/>
    </location>
</feature>
<protein>
    <submittedName>
        <fullName evidence="4">DUF3488 domain-containing protein</fullName>
    </submittedName>
</protein>
<feature type="compositionally biased region" description="Basic residues" evidence="1">
    <location>
        <begin position="341"/>
        <end position="350"/>
    </location>
</feature>
<reference evidence="4 5" key="1">
    <citation type="submission" date="2018-11" db="EMBL/GenBank/DDBJ databases">
        <title>The draft genome sequence of Amphritea balenae JAMM 1525T.</title>
        <authorList>
            <person name="Fang Z."/>
            <person name="Zhang Y."/>
            <person name="Han X."/>
        </authorList>
    </citation>
    <scope>NUCLEOTIDE SEQUENCE [LARGE SCALE GENOMIC DNA]</scope>
    <source>
        <strain evidence="4 5">JAMM 1525</strain>
    </source>
</reference>
<keyword evidence="2" id="KW-1133">Transmembrane helix</keyword>
<dbReference type="Pfam" id="PF01841">
    <property type="entry name" value="Transglut_core"/>
    <property type="match status" value="1"/>
</dbReference>
<evidence type="ECO:0000256" key="2">
    <source>
        <dbReference type="SAM" id="Phobius"/>
    </source>
</evidence>
<accession>A0A3P1STH2</accession>
<comment type="caution">
    <text evidence="4">The sequence shown here is derived from an EMBL/GenBank/DDBJ whole genome shotgun (WGS) entry which is preliminary data.</text>
</comment>
<proteinExistence type="predicted"/>
<evidence type="ECO:0000256" key="1">
    <source>
        <dbReference type="SAM" id="MobiDB-lite"/>
    </source>
</evidence>
<dbReference type="PANTHER" id="PTHR42736:SF1">
    <property type="entry name" value="PROTEIN-GLUTAMINE GAMMA-GLUTAMYLTRANSFERASE"/>
    <property type="match status" value="1"/>
</dbReference>
<evidence type="ECO:0000313" key="4">
    <source>
        <dbReference type="EMBL" id="RRD00499.1"/>
    </source>
</evidence>
<dbReference type="InterPro" id="IPR025403">
    <property type="entry name" value="TgpA-like_C"/>
</dbReference>
<feature type="transmembrane region" description="Helical" evidence="2">
    <location>
        <begin position="80"/>
        <end position="97"/>
    </location>
</feature>
<evidence type="ECO:0000259" key="3">
    <source>
        <dbReference type="SMART" id="SM00460"/>
    </source>
</evidence>
<dbReference type="InterPro" id="IPR021878">
    <property type="entry name" value="TgpA_N"/>
</dbReference>
<feature type="transmembrane region" description="Helical" evidence="2">
    <location>
        <begin position="160"/>
        <end position="181"/>
    </location>
</feature>
<dbReference type="Pfam" id="PF11992">
    <property type="entry name" value="TgpA_N"/>
    <property type="match status" value="1"/>
</dbReference>
<feature type="region of interest" description="Disordered" evidence="1">
    <location>
        <begin position="329"/>
        <end position="368"/>
    </location>
</feature>
<dbReference type="AlphaFoldDB" id="A0A3P1STH2"/>
<keyword evidence="2" id="KW-0812">Transmembrane</keyword>
<feature type="transmembrane region" description="Helical" evidence="2">
    <location>
        <begin position="582"/>
        <end position="603"/>
    </location>
</feature>
<dbReference type="InterPro" id="IPR038765">
    <property type="entry name" value="Papain-like_cys_pep_sf"/>
</dbReference>
<organism evidence="4 5">
    <name type="scientific">Amphritea balenae</name>
    <dbReference type="NCBI Taxonomy" id="452629"/>
    <lineage>
        <taxon>Bacteria</taxon>
        <taxon>Pseudomonadati</taxon>
        <taxon>Pseudomonadota</taxon>
        <taxon>Gammaproteobacteria</taxon>
        <taxon>Oceanospirillales</taxon>
        <taxon>Oceanospirillaceae</taxon>
        <taxon>Amphritea</taxon>
    </lineage>
</organism>
<dbReference type="PANTHER" id="PTHR42736">
    <property type="entry name" value="PROTEIN-GLUTAMINE GAMMA-GLUTAMYLTRANSFERASE"/>
    <property type="match status" value="1"/>
</dbReference>
<dbReference type="EMBL" id="RQXV01000002">
    <property type="protein sequence ID" value="RRD00499.1"/>
    <property type="molecule type" value="Genomic_DNA"/>
</dbReference>
<feature type="transmembrane region" description="Helical" evidence="2">
    <location>
        <begin position="106"/>
        <end position="124"/>
    </location>
</feature>
<dbReference type="SUPFAM" id="SSF54001">
    <property type="entry name" value="Cysteine proteinases"/>
    <property type="match status" value="1"/>
</dbReference>
<dbReference type="InterPro" id="IPR002931">
    <property type="entry name" value="Transglutaminase-like"/>
</dbReference>
<dbReference type="Gene3D" id="3.10.620.30">
    <property type="match status" value="1"/>
</dbReference>
<name>A0A3P1STH2_9GAMM</name>
<evidence type="ECO:0000313" key="5">
    <source>
        <dbReference type="Proteomes" id="UP000267535"/>
    </source>
</evidence>
<dbReference type="Proteomes" id="UP000267535">
    <property type="component" value="Unassembled WGS sequence"/>
</dbReference>
<dbReference type="SMART" id="SM00460">
    <property type="entry name" value="TGc"/>
    <property type="match status" value="1"/>
</dbReference>
<gene>
    <name evidence="4" type="ORF">EHS89_05255</name>
</gene>
<dbReference type="InterPro" id="IPR052901">
    <property type="entry name" value="Bact_TGase-like"/>
</dbReference>
<keyword evidence="2" id="KW-0472">Membrane</keyword>